<dbReference type="EMBL" id="LAZR01057971">
    <property type="protein sequence ID" value="KKK70906.1"/>
    <property type="molecule type" value="Genomic_DNA"/>
</dbReference>
<reference evidence="1" key="1">
    <citation type="journal article" date="2015" name="Nature">
        <title>Complex archaea that bridge the gap between prokaryotes and eukaryotes.</title>
        <authorList>
            <person name="Spang A."/>
            <person name="Saw J.H."/>
            <person name="Jorgensen S.L."/>
            <person name="Zaremba-Niedzwiedzka K."/>
            <person name="Martijn J."/>
            <person name="Lind A.E."/>
            <person name="van Eijk R."/>
            <person name="Schleper C."/>
            <person name="Guy L."/>
            <person name="Ettema T.J."/>
        </authorList>
    </citation>
    <scope>NUCLEOTIDE SEQUENCE</scope>
</reference>
<name>A0A0F9AFD1_9ZZZZ</name>
<sequence>MVTAQKARSATPRVSIALTKSGASDATYKAGYGTATENRIIEIEHVEEEFSQIATVVLHNRDKALTTDLSGYKAFLTWGMVDASGADNVTGAKCAPLWVIDKQDHSSQGELLTVLTLWGIPNLLAYDFAQGYYWQSSESIWTVKRLIQSIVGGVLPPAFVGWPTSFTTTFDSEDQLMDSFAPAELFEVNL</sequence>
<dbReference type="AlphaFoldDB" id="A0A0F9AFD1"/>
<feature type="non-terminal residue" evidence="1">
    <location>
        <position position="190"/>
    </location>
</feature>
<proteinExistence type="predicted"/>
<evidence type="ECO:0000313" key="1">
    <source>
        <dbReference type="EMBL" id="KKK70906.1"/>
    </source>
</evidence>
<organism evidence="1">
    <name type="scientific">marine sediment metagenome</name>
    <dbReference type="NCBI Taxonomy" id="412755"/>
    <lineage>
        <taxon>unclassified sequences</taxon>
        <taxon>metagenomes</taxon>
        <taxon>ecological metagenomes</taxon>
    </lineage>
</organism>
<accession>A0A0F9AFD1</accession>
<comment type="caution">
    <text evidence="1">The sequence shown here is derived from an EMBL/GenBank/DDBJ whole genome shotgun (WGS) entry which is preliminary data.</text>
</comment>
<gene>
    <name evidence="1" type="ORF">LCGC14_2919290</name>
</gene>
<protein>
    <submittedName>
        <fullName evidence="1">Uncharacterized protein</fullName>
    </submittedName>
</protein>